<evidence type="ECO:0000313" key="4">
    <source>
        <dbReference type="EMBL" id="KAF6149683.1"/>
    </source>
</evidence>
<dbReference type="EMBL" id="JACGCM010001782">
    <property type="protein sequence ID" value="KAF6149683.1"/>
    <property type="molecule type" value="Genomic_DNA"/>
</dbReference>
<accession>A0A7J7M487</accession>
<comment type="caution">
    <text evidence="4">The sequence shown here is derived from an EMBL/GenBank/DDBJ whole genome shotgun (WGS) entry which is preliminary data.</text>
</comment>
<dbReference type="Proteomes" id="UP000541444">
    <property type="component" value="Unassembled WGS sequence"/>
</dbReference>
<sequence>MLLEDGQIHEKKVSWVEAQIRRSEVESLTQLFGEGEVSLEWKIPEYYHPDLPFHFVNLPSEDVARNIANRSIVVKGTCELWGEGSTYEELEAVIKDYPNEH</sequence>
<keyword evidence="5" id="KW-1185">Reference proteome</keyword>
<name>A0A7J7M487_9MAGN</name>
<dbReference type="OrthoDB" id="1614831at2759"/>
<dbReference type="GO" id="GO:0005737">
    <property type="term" value="C:cytoplasm"/>
    <property type="evidence" value="ECO:0007669"/>
    <property type="project" value="TreeGrafter"/>
</dbReference>
<organism evidence="4 5">
    <name type="scientific">Kingdonia uniflora</name>
    <dbReference type="NCBI Taxonomy" id="39325"/>
    <lineage>
        <taxon>Eukaryota</taxon>
        <taxon>Viridiplantae</taxon>
        <taxon>Streptophyta</taxon>
        <taxon>Embryophyta</taxon>
        <taxon>Tracheophyta</taxon>
        <taxon>Spermatophyta</taxon>
        <taxon>Magnoliopsida</taxon>
        <taxon>Ranunculales</taxon>
        <taxon>Circaeasteraceae</taxon>
        <taxon>Kingdonia</taxon>
    </lineage>
</organism>
<dbReference type="PANTHER" id="PTHR13370">
    <property type="entry name" value="RNA METHYLASE-RELATED"/>
    <property type="match status" value="1"/>
</dbReference>
<gene>
    <name evidence="4" type="ORF">GIB67_017416</name>
</gene>
<protein>
    <recommendedName>
        <fullName evidence="3">tRNA (guanine(10)-N(2))-methyltransferase TRMT11 N-terminal domain-containing protein</fullName>
    </recommendedName>
</protein>
<reference evidence="4 5" key="1">
    <citation type="journal article" date="2020" name="IScience">
        <title>Genome Sequencing of the Endangered Kingdonia uniflora (Circaeasteraceae, Ranunculales) Reveals Potential Mechanisms of Evolutionary Specialization.</title>
        <authorList>
            <person name="Sun Y."/>
            <person name="Deng T."/>
            <person name="Zhang A."/>
            <person name="Moore M.J."/>
            <person name="Landis J.B."/>
            <person name="Lin N."/>
            <person name="Zhang H."/>
            <person name="Zhang X."/>
            <person name="Huang J."/>
            <person name="Zhang X."/>
            <person name="Sun H."/>
            <person name="Wang H."/>
        </authorList>
    </citation>
    <scope>NUCLEOTIDE SEQUENCE [LARGE SCALE GENOMIC DNA]</scope>
    <source>
        <strain evidence="4">TB1705</strain>
        <tissue evidence="4">Leaf</tissue>
    </source>
</reference>
<dbReference type="InterPro" id="IPR059073">
    <property type="entry name" value="TRMT11_N"/>
</dbReference>
<keyword evidence="1" id="KW-0489">Methyltransferase</keyword>
<dbReference type="AlphaFoldDB" id="A0A7J7M487"/>
<dbReference type="GO" id="GO:0008168">
    <property type="term" value="F:methyltransferase activity"/>
    <property type="evidence" value="ECO:0007669"/>
    <property type="project" value="UniProtKB-KW"/>
</dbReference>
<evidence type="ECO:0000259" key="3">
    <source>
        <dbReference type="Pfam" id="PF25904"/>
    </source>
</evidence>
<evidence type="ECO:0000313" key="5">
    <source>
        <dbReference type="Proteomes" id="UP000541444"/>
    </source>
</evidence>
<dbReference type="PANTHER" id="PTHR13370:SF3">
    <property type="entry name" value="TRNA (GUANINE(10)-N2)-METHYLTRANSFERASE HOMOLOG"/>
    <property type="match status" value="1"/>
</dbReference>
<proteinExistence type="predicted"/>
<keyword evidence="2" id="KW-0808">Transferase</keyword>
<evidence type="ECO:0000256" key="1">
    <source>
        <dbReference type="ARBA" id="ARBA00022603"/>
    </source>
</evidence>
<feature type="domain" description="tRNA (guanine(10)-N(2))-methyltransferase TRMT11 N-terminal" evidence="3">
    <location>
        <begin position="19"/>
        <end position="96"/>
    </location>
</feature>
<evidence type="ECO:0000256" key="2">
    <source>
        <dbReference type="ARBA" id="ARBA00022679"/>
    </source>
</evidence>
<dbReference type="Pfam" id="PF25904">
    <property type="entry name" value="Tmrp11_N"/>
    <property type="match status" value="1"/>
</dbReference>
<dbReference type="GO" id="GO:0032259">
    <property type="term" value="P:methylation"/>
    <property type="evidence" value="ECO:0007669"/>
    <property type="project" value="UniProtKB-KW"/>
</dbReference>